<evidence type="ECO:0000313" key="2">
    <source>
        <dbReference type="Proteomes" id="UP000028878"/>
    </source>
</evidence>
<dbReference type="EMBL" id="CCAE010000009">
    <property type="protein sequence ID" value="CDN87130.1"/>
    <property type="molecule type" value="Genomic_DNA"/>
</dbReference>
<dbReference type="Proteomes" id="UP000028878">
    <property type="component" value="Unassembled WGS sequence"/>
</dbReference>
<reference evidence="2" key="1">
    <citation type="submission" date="2014-02" db="EMBL/GenBank/DDBJ databases">
        <authorList>
            <person name="Gan H."/>
        </authorList>
    </citation>
    <scope>NUCLEOTIDE SEQUENCE [LARGE SCALE GENOMIC DNA]</scope>
    <source>
        <strain evidence="2">S1</strain>
    </source>
</reference>
<evidence type="ECO:0008006" key="3">
    <source>
        <dbReference type="Google" id="ProtNLM"/>
    </source>
</evidence>
<organism evidence="1 2">
    <name type="scientific">Hydrogenophaga intermedia</name>
    <dbReference type="NCBI Taxonomy" id="65786"/>
    <lineage>
        <taxon>Bacteria</taxon>
        <taxon>Pseudomonadati</taxon>
        <taxon>Pseudomonadota</taxon>
        <taxon>Betaproteobacteria</taxon>
        <taxon>Burkholderiales</taxon>
        <taxon>Comamonadaceae</taxon>
        <taxon>Hydrogenophaga</taxon>
    </lineage>
</organism>
<reference evidence="2" key="2">
    <citation type="submission" date="2014-11" db="EMBL/GenBank/DDBJ databases">
        <title>Draft genome sequence of Hydrogenophaga intermedia S1.</title>
        <authorList>
            <person name="Gan H.M."/>
            <person name="Chew T.H."/>
            <person name="Stolz A."/>
        </authorList>
    </citation>
    <scope>NUCLEOTIDE SEQUENCE [LARGE SCALE GENOMIC DNA]</scope>
    <source>
        <strain evidence="2">S1</strain>
    </source>
</reference>
<protein>
    <recommendedName>
        <fullName evidence="3">UspA domain-containing protein</fullName>
    </recommendedName>
</protein>
<proteinExistence type="predicted"/>
<dbReference type="Gene3D" id="3.40.50.620">
    <property type="entry name" value="HUPs"/>
    <property type="match status" value="1"/>
</dbReference>
<dbReference type="InterPro" id="IPR014729">
    <property type="entry name" value="Rossmann-like_a/b/a_fold"/>
</dbReference>
<keyword evidence="2" id="KW-1185">Reference proteome</keyword>
<name>A0A1L1PCC9_HYDIT</name>
<dbReference type="AlphaFoldDB" id="A0A1L1PCC9"/>
<gene>
    <name evidence="1" type="ORF">BN948_01549</name>
</gene>
<dbReference type="RefSeq" id="WP_009518152.1">
    <property type="nucleotide sequence ID" value="NZ_CCAE010000009.1"/>
</dbReference>
<dbReference type="SUPFAM" id="SSF52402">
    <property type="entry name" value="Adenine nucleotide alpha hydrolases-like"/>
    <property type="match status" value="1"/>
</dbReference>
<accession>A0A1L1PCC9</accession>
<evidence type="ECO:0000313" key="1">
    <source>
        <dbReference type="EMBL" id="CDN87130.1"/>
    </source>
</evidence>
<sequence length="319" mass="35281">MKFSSLIAWDGVPLRESSSSPAYTRAHDPPAPPWLLVLTTLSALTGDHLGKVARIAKAMGAGVRLAYYAGERPTGLVNPLARLAQRARFVRRQHAIDVEVVAHEVRGRRELLRLSRAASLTCLLDANERPERPRLGPDLLSVLLREGQGPLWVVHGADEPDATLLSCFARTTPVERELMHWARVFAQGRTVQLVHVLQTTAPPPDVRDAVEMTVFDHVFRQLRVQAFQALDVVSAPLRAAGCDMAFAVLMGDVNERMHQHVQAVRPGLVLIGHRWRPWSLGAARTRVQAFAAQGADALVVPLPRGPWWSWIARAIGWRG</sequence>